<protein>
    <submittedName>
        <fullName evidence="2">NmrA family NAD(P)-binding protein</fullName>
    </submittedName>
</protein>
<name>A0ABW4FNR0_9PSEU</name>
<organism evidence="2 3">
    <name type="scientific">Pseudonocardia aurantiaca</name>
    <dbReference type="NCBI Taxonomy" id="75290"/>
    <lineage>
        <taxon>Bacteria</taxon>
        <taxon>Bacillati</taxon>
        <taxon>Actinomycetota</taxon>
        <taxon>Actinomycetes</taxon>
        <taxon>Pseudonocardiales</taxon>
        <taxon>Pseudonocardiaceae</taxon>
        <taxon>Pseudonocardia</taxon>
    </lineage>
</organism>
<dbReference type="InterPro" id="IPR051604">
    <property type="entry name" value="Ergot_Alk_Oxidoreductase"/>
</dbReference>
<dbReference type="Pfam" id="PF05368">
    <property type="entry name" value="NmrA"/>
    <property type="match status" value="1"/>
</dbReference>
<dbReference type="Gene3D" id="3.90.25.10">
    <property type="entry name" value="UDP-galactose 4-epimerase, domain 1"/>
    <property type="match status" value="1"/>
</dbReference>
<evidence type="ECO:0000313" key="3">
    <source>
        <dbReference type="Proteomes" id="UP001597145"/>
    </source>
</evidence>
<dbReference type="PANTHER" id="PTHR43162">
    <property type="match status" value="1"/>
</dbReference>
<gene>
    <name evidence="2" type="ORF">ACFSCY_19305</name>
</gene>
<dbReference type="PANTHER" id="PTHR43162:SF1">
    <property type="entry name" value="PRESTALK A DIFFERENTIATION PROTEIN A"/>
    <property type="match status" value="1"/>
</dbReference>
<feature type="domain" description="NmrA-like" evidence="1">
    <location>
        <begin position="2"/>
        <end position="235"/>
    </location>
</feature>
<keyword evidence="3" id="KW-1185">Reference proteome</keyword>
<accession>A0ABW4FNR0</accession>
<evidence type="ECO:0000259" key="1">
    <source>
        <dbReference type="Pfam" id="PF05368"/>
    </source>
</evidence>
<dbReference type="EMBL" id="JBHUCP010000014">
    <property type="protein sequence ID" value="MFD1531586.1"/>
    <property type="molecule type" value="Genomic_DNA"/>
</dbReference>
<dbReference type="RefSeq" id="WP_343979524.1">
    <property type="nucleotide sequence ID" value="NZ_BAAAJG010000011.1"/>
</dbReference>
<comment type="caution">
    <text evidence="2">The sequence shown here is derived from an EMBL/GenBank/DDBJ whole genome shotgun (WGS) entry which is preliminary data.</text>
</comment>
<dbReference type="InterPro" id="IPR008030">
    <property type="entry name" value="NmrA-like"/>
</dbReference>
<sequence length="294" mass="31873">MILVTGATGQVGLRLVEELNDARVAVTAMVRAEAKALDLPPSVDHVVATLDDPPPAEVLREFDRVFLMSPSHEEQAELEVGFVDALVTAGHRPRVVKLAADGFQELDCTVRFMRSHRQIAMHLERTGLPVTYLAPNLYMENLLSATDTIRERGLILAPAGGGRVGFVAVSDVAAVAARALTDGDPPDIQVITGPEALDYADVAARVSAVFARQVDYADIPAEEARSMMLDDGVLPWQAEGMLELFEWISCGGCDTVTDTVRTTAGEDARTLEHWLNEQRGAFIGRWPGISAPRF</sequence>
<dbReference type="Proteomes" id="UP001597145">
    <property type="component" value="Unassembled WGS sequence"/>
</dbReference>
<dbReference type="SUPFAM" id="SSF51735">
    <property type="entry name" value="NAD(P)-binding Rossmann-fold domains"/>
    <property type="match status" value="1"/>
</dbReference>
<dbReference type="Gene3D" id="3.40.50.720">
    <property type="entry name" value="NAD(P)-binding Rossmann-like Domain"/>
    <property type="match status" value="1"/>
</dbReference>
<evidence type="ECO:0000313" key="2">
    <source>
        <dbReference type="EMBL" id="MFD1531586.1"/>
    </source>
</evidence>
<reference evidence="3" key="1">
    <citation type="journal article" date="2019" name="Int. J. Syst. Evol. Microbiol.">
        <title>The Global Catalogue of Microorganisms (GCM) 10K type strain sequencing project: providing services to taxonomists for standard genome sequencing and annotation.</title>
        <authorList>
            <consortium name="The Broad Institute Genomics Platform"/>
            <consortium name="The Broad Institute Genome Sequencing Center for Infectious Disease"/>
            <person name="Wu L."/>
            <person name="Ma J."/>
        </authorList>
    </citation>
    <scope>NUCLEOTIDE SEQUENCE [LARGE SCALE GENOMIC DNA]</scope>
    <source>
        <strain evidence="3">JCM 12165</strain>
    </source>
</reference>
<proteinExistence type="predicted"/>
<dbReference type="InterPro" id="IPR036291">
    <property type="entry name" value="NAD(P)-bd_dom_sf"/>
</dbReference>